<sequence length="75" mass="8585">MVTNAQDYEHLRKLNDLDSSILEKSDRLKLIRDSIGRNIKAAFEVSAKRYNLRSSIKTYKIGDVVSEEISLKATQ</sequence>
<dbReference type="EMBL" id="CAJHJT010000023">
    <property type="protein sequence ID" value="CAD7002051.1"/>
    <property type="molecule type" value="Genomic_DNA"/>
</dbReference>
<keyword evidence="2" id="KW-1185">Reference proteome</keyword>
<protein>
    <submittedName>
        <fullName evidence="1">(Mediterranean fruit fly) hypothetical protein</fullName>
    </submittedName>
</protein>
<name>A0A811UTM2_CERCA</name>
<evidence type="ECO:0000313" key="2">
    <source>
        <dbReference type="Proteomes" id="UP000606786"/>
    </source>
</evidence>
<dbReference type="AlphaFoldDB" id="A0A811UTM2"/>
<organism evidence="1 2">
    <name type="scientific">Ceratitis capitata</name>
    <name type="common">Mediterranean fruit fly</name>
    <name type="synonym">Tephritis capitata</name>
    <dbReference type="NCBI Taxonomy" id="7213"/>
    <lineage>
        <taxon>Eukaryota</taxon>
        <taxon>Metazoa</taxon>
        <taxon>Ecdysozoa</taxon>
        <taxon>Arthropoda</taxon>
        <taxon>Hexapoda</taxon>
        <taxon>Insecta</taxon>
        <taxon>Pterygota</taxon>
        <taxon>Neoptera</taxon>
        <taxon>Endopterygota</taxon>
        <taxon>Diptera</taxon>
        <taxon>Brachycera</taxon>
        <taxon>Muscomorpha</taxon>
        <taxon>Tephritoidea</taxon>
        <taxon>Tephritidae</taxon>
        <taxon>Ceratitis</taxon>
        <taxon>Ceratitis</taxon>
    </lineage>
</organism>
<evidence type="ECO:0000313" key="1">
    <source>
        <dbReference type="EMBL" id="CAD7002051.1"/>
    </source>
</evidence>
<accession>A0A811UTM2</accession>
<reference evidence="1" key="1">
    <citation type="submission" date="2020-11" db="EMBL/GenBank/DDBJ databases">
        <authorList>
            <person name="Whitehead M."/>
        </authorList>
    </citation>
    <scope>NUCLEOTIDE SEQUENCE</scope>
    <source>
        <strain evidence="1">EGII</strain>
    </source>
</reference>
<gene>
    <name evidence="1" type="ORF">CCAP1982_LOCUS10539</name>
</gene>
<feature type="non-terminal residue" evidence="1">
    <location>
        <position position="75"/>
    </location>
</feature>
<comment type="caution">
    <text evidence="1">The sequence shown here is derived from an EMBL/GenBank/DDBJ whole genome shotgun (WGS) entry which is preliminary data.</text>
</comment>
<proteinExistence type="predicted"/>
<dbReference type="Proteomes" id="UP000606786">
    <property type="component" value="Unassembled WGS sequence"/>
</dbReference>